<dbReference type="InterPro" id="IPR016181">
    <property type="entry name" value="Acyl_CoA_acyltransferase"/>
</dbReference>
<keyword evidence="4" id="KW-1185">Reference proteome</keyword>
<evidence type="ECO:0000256" key="1">
    <source>
        <dbReference type="SAM" id="SignalP"/>
    </source>
</evidence>
<dbReference type="OrthoDB" id="41532at2759"/>
<dbReference type="Gene3D" id="3.40.630.30">
    <property type="match status" value="1"/>
</dbReference>
<dbReference type="PROSITE" id="PS51186">
    <property type="entry name" value="GNAT"/>
    <property type="match status" value="1"/>
</dbReference>
<evidence type="ECO:0000313" key="3">
    <source>
        <dbReference type="EMBL" id="EEQ98526.1"/>
    </source>
</evidence>
<sequence length="190" mass="21390">MNIRYIPVGVVLLIMMVVGYSDQYSQLDAMLNNDSLDPSDGVVYRWYKSGDTLMGVDLSNCLAPGIYCYVAVDNTGQKEVTIGVVKHKIPYQGMPNNIEKLIRKKMKKKNGVLGYITYVYVREDRRGQGIAKTLLEESFHLISVTIPSFGAMSLVVRYNNAAAIALYKKVGYELIINITKTGYSYYARYP</sequence>
<protein>
    <recommendedName>
        <fullName evidence="2">N-acetyltransferase domain-containing protein</fullName>
    </recommendedName>
</protein>
<evidence type="ECO:0000259" key="2">
    <source>
        <dbReference type="PROSITE" id="PS51186"/>
    </source>
</evidence>
<dbReference type="InterPro" id="IPR000182">
    <property type="entry name" value="GNAT_dom"/>
</dbReference>
<dbReference type="AlphaFoldDB" id="C5LXK4"/>
<dbReference type="OMA" id="CLAPGIY"/>
<keyword evidence="1" id="KW-0732">Signal</keyword>
<dbReference type="Pfam" id="PF00583">
    <property type="entry name" value="Acetyltransf_1"/>
    <property type="match status" value="1"/>
</dbReference>
<feature type="signal peptide" evidence="1">
    <location>
        <begin position="1"/>
        <end position="21"/>
    </location>
</feature>
<proteinExistence type="predicted"/>
<accession>C5LXK4</accession>
<dbReference type="GeneID" id="9041046"/>
<gene>
    <name evidence="3" type="ORF">Pmar_PMAR008409</name>
</gene>
<dbReference type="CDD" id="cd04301">
    <property type="entry name" value="NAT_SF"/>
    <property type="match status" value="1"/>
</dbReference>
<evidence type="ECO:0000313" key="4">
    <source>
        <dbReference type="Proteomes" id="UP000007800"/>
    </source>
</evidence>
<dbReference type="EMBL" id="GG686575">
    <property type="protein sequence ID" value="EEQ98526.1"/>
    <property type="molecule type" value="Genomic_DNA"/>
</dbReference>
<organism evidence="4">
    <name type="scientific">Perkinsus marinus (strain ATCC 50983 / TXsc)</name>
    <dbReference type="NCBI Taxonomy" id="423536"/>
    <lineage>
        <taxon>Eukaryota</taxon>
        <taxon>Sar</taxon>
        <taxon>Alveolata</taxon>
        <taxon>Perkinsozoa</taxon>
        <taxon>Perkinsea</taxon>
        <taxon>Perkinsida</taxon>
        <taxon>Perkinsidae</taxon>
        <taxon>Perkinsus</taxon>
    </lineage>
</organism>
<feature type="domain" description="N-acetyltransferase" evidence="2">
    <location>
        <begin position="15"/>
        <end position="190"/>
    </location>
</feature>
<dbReference type="RefSeq" id="XP_002765809.1">
    <property type="nucleotide sequence ID" value="XM_002765763.1"/>
</dbReference>
<dbReference type="InParanoid" id="C5LXK4"/>
<feature type="chain" id="PRO_5002953201" description="N-acetyltransferase domain-containing protein" evidence="1">
    <location>
        <begin position="22"/>
        <end position="190"/>
    </location>
</feature>
<reference evidence="3 4" key="1">
    <citation type="submission" date="2008-07" db="EMBL/GenBank/DDBJ databases">
        <authorList>
            <person name="El-Sayed N."/>
            <person name="Caler E."/>
            <person name="Inman J."/>
            <person name="Amedeo P."/>
            <person name="Hass B."/>
            <person name="Wortman J."/>
        </authorList>
    </citation>
    <scope>NUCLEOTIDE SEQUENCE [LARGE SCALE GENOMIC DNA]</scope>
    <source>
        <strain evidence="4">ATCC 50983 / TXsc</strain>
    </source>
</reference>
<name>C5LXK4_PERM5</name>
<dbReference type="GO" id="GO:0016747">
    <property type="term" value="F:acyltransferase activity, transferring groups other than amino-acyl groups"/>
    <property type="evidence" value="ECO:0007669"/>
    <property type="project" value="InterPro"/>
</dbReference>
<dbReference type="Proteomes" id="UP000007800">
    <property type="component" value="Unassembled WGS sequence"/>
</dbReference>
<dbReference type="SUPFAM" id="SSF55729">
    <property type="entry name" value="Acyl-CoA N-acyltransferases (Nat)"/>
    <property type="match status" value="1"/>
</dbReference>